<dbReference type="EMBL" id="UOFD01000064">
    <property type="protein sequence ID" value="VAW53656.1"/>
    <property type="molecule type" value="Genomic_DNA"/>
</dbReference>
<organism evidence="13">
    <name type="scientific">hydrothermal vent metagenome</name>
    <dbReference type="NCBI Taxonomy" id="652676"/>
    <lineage>
        <taxon>unclassified sequences</taxon>
        <taxon>metagenomes</taxon>
        <taxon>ecological metagenomes</taxon>
    </lineage>
</organism>
<evidence type="ECO:0000256" key="5">
    <source>
        <dbReference type="ARBA" id="ARBA00022679"/>
    </source>
</evidence>
<feature type="coiled-coil region" evidence="11">
    <location>
        <begin position="59"/>
        <end position="86"/>
    </location>
</feature>
<keyword evidence="12" id="KW-0812">Transmembrane</keyword>
<evidence type="ECO:0000256" key="7">
    <source>
        <dbReference type="ARBA" id="ARBA00022827"/>
    </source>
</evidence>
<evidence type="ECO:0000256" key="2">
    <source>
        <dbReference type="ARBA" id="ARBA00011955"/>
    </source>
</evidence>
<reference evidence="13" key="1">
    <citation type="submission" date="2018-06" db="EMBL/GenBank/DDBJ databases">
        <authorList>
            <person name="Zhirakovskaya E."/>
        </authorList>
    </citation>
    <scope>NUCLEOTIDE SEQUENCE</scope>
</reference>
<dbReference type="AlphaFoldDB" id="A0A3B0XA26"/>
<evidence type="ECO:0000256" key="11">
    <source>
        <dbReference type="SAM" id="Coils"/>
    </source>
</evidence>
<evidence type="ECO:0000256" key="3">
    <source>
        <dbReference type="ARBA" id="ARBA00016337"/>
    </source>
</evidence>
<dbReference type="InterPro" id="IPR003374">
    <property type="entry name" value="ApbE-like_sf"/>
</dbReference>
<dbReference type="PANTHER" id="PTHR30040">
    <property type="entry name" value="THIAMINE BIOSYNTHESIS LIPOPROTEIN APBE"/>
    <property type="match status" value="1"/>
</dbReference>
<evidence type="ECO:0000256" key="6">
    <source>
        <dbReference type="ARBA" id="ARBA00022723"/>
    </source>
</evidence>
<evidence type="ECO:0000256" key="4">
    <source>
        <dbReference type="ARBA" id="ARBA00022630"/>
    </source>
</evidence>
<keyword evidence="12" id="KW-1133">Transmembrane helix</keyword>
<protein>
    <recommendedName>
        <fullName evidence="3">FAD:protein FMN transferase</fullName>
        <ecNumber evidence="2">2.7.1.180</ecNumber>
    </recommendedName>
    <alternativeName>
        <fullName evidence="9">Flavin transferase</fullName>
    </alternativeName>
</protein>
<dbReference type="EC" id="2.7.1.180" evidence="2"/>
<evidence type="ECO:0000256" key="10">
    <source>
        <dbReference type="ARBA" id="ARBA00048540"/>
    </source>
</evidence>
<evidence type="ECO:0000256" key="12">
    <source>
        <dbReference type="SAM" id="Phobius"/>
    </source>
</evidence>
<dbReference type="GO" id="GO:0016740">
    <property type="term" value="F:transferase activity"/>
    <property type="evidence" value="ECO:0007669"/>
    <property type="project" value="UniProtKB-KW"/>
</dbReference>
<proteinExistence type="predicted"/>
<dbReference type="GO" id="GO:0046872">
    <property type="term" value="F:metal ion binding"/>
    <property type="evidence" value="ECO:0007669"/>
    <property type="project" value="UniProtKB-KW"/>
</dbReference>
<dbReference type="PANTHER" id="PTHR30040:SF2">
    <property type="entry name" value="FAD:PROTEIN FMN TRANSFERASE"/>
    <property type="match status" value="1"/>
</dbReference>
<feature type="transmembrane region" description="Helical" evidence="12">
    <location>
        <begin position="21"/>
        <end position="39"/>
    </location>
</feature>
<keyword evidence="4" id="KW-0285">Flavoprotein</keyword>
<gene>
    <name evidence="13" type="ORF">MNBD_GAMMA06-274</name>
</gene>
<dbReference type="PIRSF" id="PIRSF006268">
    <property type="entry name" value="ApbE"/>
    <property type="match status" value="1"/>
</dbReference>
<comment type="catalytic activity">
    <reaction evidence="10">
        <text>L-threonyl-[protein] + FAD = FMN-L-threonyl-[protein] + AMP + H(+)</text>
        <dbReference type="Rhea" id="RHEA:36847"/>
        <dbReference type="Rhea" id="RHEA-COMP:11060"/>
        <dbReference type="Rhea" id="RHEA-COMP:11061"/>
        <dbReference type="ChEBI" id="CHEBI:15378"/>
        <dbReference type="ChEBI" id="CHEBI:30013"/>
        <dbReference type="ChEBI" id="CHEBI:57692"/>
        <dbReference type="ChEBI" id="CHEBI:74257"/>
        <dbReference type="ChEBI" id="CHEBI:456215"/>
        <dbReference type="EC" id="2.7.1.180"/>
    </reaction>
</comment>
<comment type="cofactor">
    <cofactor evidence="1">
        <name>Mg(2+)</name>
        <dbReference type="ChEBI" id="CHEBI:18420"/>
    </cofactor>
</comment>
<keyword evidence="12" id="KW-0472">Membrane</keyword>
<dbReference type="Gene3D" id="3.10.520.10">
    <property type="entry name" value="ApbE-like domains"/>
    <property type="match status" value="1"/>
</dbReference>
<evidence type="ECO:0000256" key="9">
    <source>
        <dbReference type="ARBA" id="ARBA00031306"/>
    </source>
</evidence>
<dbReference type="InterPro" id="IPR024932">
    <property type="entry name" value="ApbE"/>
</dbReference>
<keyword evidence="7" id="KW-0274">FAD</keyword>
<dbReference type="Pfam" id="PF02424">
    <property type="entry name" value="ApbE"/>
    <property type="match status" value="1"/>
</dbReference>
<keyword evidence="11" id="KW-0175">Coiled coil</keyword>
<name>A0A3B0XA26_9ZZZZ</name>
<accession>A0A3B0XA26</accession>
<keyword evidence="6" id="KW-0479">Metal-binding</keyword>
<evidence type="ECO:0000313" key="13">
    <source>
        <dbReference type="EMBL" id="VAW53656.1"/>
    </source>
</evidence>
<evidence type="ECO:0000256" key="1">
    <source>
        <dbReference type="ARBA" id="ARBA00001946"/>
    </source>
</evidence>
<keyword evidence="5" id="KW-0808">Transferase</keyword>
<sequence length="373" mass="41680">MHKKIFKLKNCPPLNILSLHSLTLSTILGIILGTILLTACEQQKQHSYSIFAFGTLIDVTLYNANNKQAENAFEQLQKDFDQYHQDWSPWVNGDLAQLNKKLSKTVVGENTVITVPAHLIPIIKISMLLSEKSKNYYNPAIGNLINLWQFHKYQDADIQPPQNSAIKVLVKKNPQMGNLSFNQKNQLINTNSAVSLNFGAFAKGYAIALEIERLKKLGIHNAVINAGGDLSVIGQHGNRLWNIGIRHPRNKKILASVEVKNDESVFTSGDYERIYSYQGQRYHHILDPETGYPTQDAQSVTVIHSDAGLADASATALFVAGSQRWQTIAKKMGIKHVMLIDKNGDIHITSAMKNRIKFLNKAPTSRIFVSKAL</sequence>
<evidence type="ECO:0000256" key="8">
    <source>
        <dbReference type="ARBA" id="ARBA00022842"/>
    </source>
</evidence>
<keyword evidence="8" id="KW-0460">Magnesium</keyword>
<dbReference type="SUPFAM" id="SSF143631">
    <property type="entry name" value="ApbE-like"/>
    <property type="match status" value="1"/>
</dbReference>